<protein>
    <submittedName>
        <fullName evidence="1">Uncharacterized protein</fullName>
    </submittedName>
</protein>
<comment type="caution">
    <text evidence="1">The sequence shown here is derived from an EMBL/GenBank/DDBJ whole genome shotgun (WGS) entry which is preliminary data.</text>
</comment>
<evidence type="ECO:0000313" key="1">
    <source>
        <dbReference type="EMBL" id="KIE08848.1"/>
    </source>
</evidence>
<dbReference type="EMBL" id="JHEG02000058">
    <property type="protein sequence ID" value="KIE08848.1"/>
    <property type="molecule type" value="Genomic_DNA"/>
</dbReference>
<proteinExistence type="predicted"/>
<organism evidence="1">
    <name type="scientific">Tolypothrix bouteillei VB521301</name>
    <dbReference type="NCBI Taxonomy" id="1479485"/>
    <lineage>
        <taxon>Bacteria</taxon>
        <taxon>Bacillati</taxon>
        <taxon>Cyanobacteriota</taxon>
        <taxon>Cyanophyceae</taxon>
        <taxon>Nostocales</taxon>
        <taxon>Tolypothrichaceae</taxon>
        <taxon>Tolypothrix</taxon>
    </lineage>
</organism>
<dbReference type="AlphaFoldDB" id="A0A0C1QZ03"/>
<reference evidence="1" key="1">
    <citation type="journal article" date="2015" name="Genome Announc.">
        <title>Draft Genome Sequence of Tolypothrix boutellei Strain VB521301.</title>
        <authorList>
            <person name="Chandrababunaidu M.M."/>
            <person name="Singh D."/>
            <person name="Sen D."/>
            <person name="Bhan S."/>
            <person name="Das S."/>
            <person name="Gupta A."/>
            <person name="Adhikary S.P."/>
            <person name="Tripathy S."/>
        </authorList>
    </citation>
    <scope>NUCLEOTIDE SEQUENCE</scope>
    <source>
        <strain evidence="1">VB521301</strain>
    </source>
</reference>
<name>A0A0C1QZ03_9CYAN</name>
<gene>
    <name evidence="1" type="ORF">DA73_0230570</name>
</gene>
<accession>A0A0C1QZ03</accession>
<sequence length="79" mass="8971">MTQQHQSESQHNFLSTTVSLEAATYFLKLCCELENHDPNKVIELLLLTLKERGFSFEGTPDYKASPLFQVNGLTPDQLN</sequence>